<dbReference type="PANTHER" id="PTHR46806">
    <property type="entry name" value="F5/8 TYPE C DOMAIN-CONTAINING PROTEIN"/>
    <property type="match status" value="1"/>
</dbReference>
<feature type="domain" description="F5/8 type C" evidence="9">
    <location>
        <begin position="23"/>
        <end position="212"/>
    </location>
</feature>
<feature type="region of interest" description="Disordered" evidence="7">
    <location>
        <begin position="447"/>
        <end position="466"/>
    </location>
</feature>
<dbReference type="PROSITE" id="PS01285">
    <property type="entry name" value="FA58C_1"/>
    <property type="match status" value="1"/>
</dbReference>
<dbReference type="PROSITE" id="PS01286">
    <property type="entry name" value="FA58C_2"/>
    <property type="match status" value="1"/>
</dbReference>
<organism evidence="10 11">
    <name type="scientific">Pocillopora meandrina</name>
    <dbReference type="NCBI Taxonomy" id="46732"/>
    <lineage>
        <taxon>Eukaryota</taxon>
        <taxon>Metazoa</taxon>
        <taxon>Cnidaria</taxon>
        <taxon>Anthozoa</taxon>
        <taxon>Hexacorallia</taxon>
        <taxon>Scleractinia</taxon>
        <taxon>Astrocoeniina</taxon>
        <taxon>Pocilloporidae</taxon>
        <taxon>Pocillopora</taxon>
    </lineage>
</organism>
<keyword evidence="6" id="KW-1015">Disulfide bond</keyword>
<accession>A0AAU9VZ65</accession>
<keyword evidence="4" id="KW-0130">Cell adhesion</keyword>
<reference evidence="10 11" key="1">
    <citation type="submission" date="2022-05" db="EMBL/GenBank/DDBJ databases">
        <authorList>
            <consortium name="Genoscope - CEA"/>
            <person name="William W."/>
        </authorList>
    </citation>
    <scope>NUCLEOTIDE SEQUENCE [LARGE SCALE GENOMIC DNA]</scope>
</reference>
<dbReference type="GO" id="GO:0005886">
    <property type="term" value="C:plasma membrane"/>
    <property type="evidence" value="ECO:0007669"/>
    <property type="project" value="TreeGrafter"/>
</dbReference>
<dbReference type="PROSITE" id="PS50022">
    <property type="entry name" value="FA58C_3"/>
    <property type="match status" value="2"/>
</dbReference>
<feature type="compositionally biased region" description="Polar residues" evidence="7">
    <location>
        <begin position="251"/>
        <end position="267"/>
    </location>
</feature>
<feature type="chain" id="PRO_5043460075" description="F5/8 type C domain-containing protein" evidence="8">
    <location>
        <begin position="20"/>
        <end position="523"/>
    </location>
</feature>
<feature type="compositionally biased region" description="Polar residues" evidence="7">
    <location>
        <begin position="224"/>
        <end position="239"/>
    </location>
</feature>
<evidence type="ECO:0000256" key="2">
    <source>
        <dbReference type="ARBA" id="ARBA00004613"/>
    </source>
</evidence>
<evidence type="ECO:0000256" key="6">
    <source>
        <dbReference type="ARBA" id="ARBA00023157"/>
    </source>
</evidence>
<evidence type="ECO:0000256" key="3">
    <source>
        <dbReference type="ARBA" id="ARBA00022525"/>
    </source>
</evidence>
<protein>
    <recommendedName>
        <fullName evidence="9">F5/8 type C domain-containing protein</fullName>
    </recommendedName>
</protein>
<keyword evidence="11" id="KW-1185">Reference proteome</keyword>
<evidence type="ECO:0000259" key="9">
    <source>
        <dbReference type="PROSITE" id="PS50022"/>
    </source>
</evidence>
<name>A0AAU9VZ65_9CNID</name>
<evidence type="ECO:0000256" key="7">
    <source>
        <dbReference type="SAM" id="MobiDB-lite"/>
    </source>
</evidence>
<dbReference type="Gene3D" id="2.60.120.260">
    <property type="entry name" value="Galactose-binding domain-like"/>
    <property type="match status" value="2"/>
</dbReference>
<sequence>MRWTIFLVFVLYFTATEEAIAGCSSPLGLASGSIHDSQLSASTSMSDWLLPSEGRLHNNLKWRESSGVSAARSMLGKTNGIMDYFRHSIENFSVGTSNSFGAWCAEDVDLDQWFQIDLQRTTNVSAVASQGIDIIMAGYWVASYSLNYSCDGIKWHSYAIQGVPVIFQANNDSDSVVTNTLSPSILARFIRVLPLEWNQLETICLRLELYGCETSQACPHPTKATMSPSQAAADSSSVTKAPLTGLPPKFSTLSSKTGNRSHSTDSLATDTNTIPIACSYALGMQSGAINESQIKASSFDSVWTRPSEARLHNQWSLNHRSLGGWCAADADMNPFLQVDLLNNSIVTAIATQGVPANGNIALRYKLNYSCDGITWFEYQEGTIFEGYRKNLRARQNKLPVPFRARLVRIRPLLSRQYEIPCVRLEIYGCSMANSVCGTKNQLNTTINPDQHSTQDTKARTTHKTTSRLNLRPTRPKDMIVIVRDHPSNDSLGYNFMPSSTEQRHIFSLSLPLTLSFLLVILTE</sequence>
<proteinExistence type="predicted"/>
<dbReference type="PANTHER" id="PTHR46806:SF5">
    <property type="entry name" value="F5_8 TYPE C DOMAIN-CONTAINING PROTEIN"/>
    <property type="match status" value="1"/>
</dbReference>
<dbReference type="SUPFAM" id="SSF49785">
    <property type="entry name" value="Galactose-binding domain-like"/>
    <property type="match status" value="2"/>
</dbReference>
<dbReference type="GO" id="GO:0005576">
    <property type="term" value="C:extracellular region"/>
    <property type="evidence" value="ECO:0007669"/>
    <property type="project" value="UniProtKB-SubCell"/>
</dbReference>
<keyword evidence="3" id="KW-0964">Secreted</keyword>
<dbReference type="CDD" id="cd00057">
    <property type="entry name" value="FA58C"/>
    <property type="match status" value="2"/>
</dbReference>
<dbReference type="Proteomes" id="UP001159428">
    <property type="component" value="Unassembled WGS sequence"/>
</dbReference>
<keyword evidence="5" id="KW-0472">Membrane</keyword>
<dbReference type="EMBL" id="CALNXJ010000006">
    <property type="protein sequence ID" value="CAH3041753.1"/>
    <property type="molecule type" value="Genomic_DNA"/>
</dbReference>
<dbReference type="GO" id="GO:0012505">
    <property type="term" value="C:endomembrane system"/>
    <property type="evidence" value="ECO:0007669"/>
    <property type="project" value="UniProtKB-SubCell"/>
</dbReference>
<feature type="signal peptide" evidence="8">
    <location>
        <begin position="1"/>
        <end position="19"/>
    </location>
</feature>
<feature type="region of interest" description="Disordered" evidence="7">
    <location>
        <begin position="221"/>
        <end position="267"/>
    </location>
</feature>
<evidence type="ECO:0000256" key="8">
    <source>
        <dbReference type="SAM" id="SignalP"/>
    </source>
</evidence>
<evidence type="ECO:0000256" key="1">
    <source>
        <dbReference type="ARBA" id="ARBA00004184"/>
    </source>
</evidence>
<dbReference type="InterPro" id="IPR050633">
    <property type="entry name" value="Neuropilin_MCO_CoagFactor"/>
</dbReference>
<evidence type="ECO:0000256" key="5">
    <source>
        <dbReference type="ARBA" id="ARBA00023136"/>
    </source>
</evidence>
<comment type="caution">
    <text evidence="10">The sequence shown here is derived from an EMBL/GenBank/DDBJ whole genome shotgun (WGS) entry which is preliminary data.</text>
</comment>
<gene>
    <name evidence="10" type="ORF">PMEA_00028364</name>
</gene>
<evidence type="ECO:0000313" key="11">
    <source>
        <dbReference type="Proteomes" id="UP001159428"/>
    </source>
</evidence>
<evidence type="ECO:0000313" key="10">
    <source>
        <dbReference type="EMBL" id="CAH3041753.1"/>
    </source>
</evidence>
<dbReference type="InterPro" id="IPR000421">
    <property type="entry name" value="FA58C"/>
</dbReference>
<keyword evidence="8" id="KW-0732">Signal</keyword>
<dbReference type="SMART" id="SM00231">
    <property type="entry name" value="FA58C"/>
    <property type="match status" value="2"/>
</dbReference>
<dbReference type="GO" id="GO:0007155">
    <property type="term" value="P:cell adhesion"/>
    <property type="evidence" value="ECO:0007669"/>
    <property type="project" value="UniProtKB-KW"/>
</dbReference>
<dbReference type="GO" id="GO:0038023">
    <property type="term" value="F:signaling receptor activity"/>
    <property type="evidence" value="ECO:0007669"/>
    <property type="project" value="TreeGrafter"/>
</dbReference>
<dbReference type="AlphaFoldDB" id="A0AAU9VZ65"/>
<evidence type="ECO:0000256" key="4">
    <source>
        <dbReference type="ARBA" id="ARBA00022889"/>
    </source>
</evidence>
<feature type="domain" description="F5/8 type C" evidence="9">
    <location>
        <begin position="277"/>
        <end position="429"/>
    </location>
</feature>
<comment type="subcellular location">
    <subcellularLocation>
        <location evidence="1">Endomembrane system</location>
        <topology evidence="1">Peripheral membrane protein</topology>
    </subcellularLocation>
    <subcellularLocation>
        <location evidence="2">Secreted</location>
    </subcellularLocation>
</comment>
<dbReference type="Pfam" id="PF00754">
    <property type="entry name" value="F5_F8_type_C"/>
    <property type="match status" value="2"/>
</dbReference>
<dbReference type="InterPro" id="IPR008979">
    <property type="entry name" value="Galactose-bd-like_sf"/>
</dbReference>